<accession>A0ABR4I9X2</accession>
<feature type="compositionally biased region" description="Low complexity" evidence="10">
    <location>
        <begin position="183"/>
        <end position="194"/>
    </location>
</feature>
<keyword evidence="7" id="KW-0949">S-adenosyl-L-methionine</keyword>
<evidence type="ECO:0000313" key="12">
    <source>
        <dbReference type="Proteomes" id="UP001610335"/>
    </source>
</evidence>
<feature type="region of interest" description="Disordered" evidence="10">
    <location>
        <begin position="234"/>
        <end position="263"/>
    </location>
</feature>
<evidence type="ECO:0000256" key="7">
    <source>
        <dbReference type="ARBA" id="ARBA00022691"/>
    </source>
</evidence>
<dbReference type="Proteomes" id="UP001610335">
    <property type="component" value="Unassembled WGS sequence"/>
</dbReference>
<evidence type="ECO:0000256" key="3">
    <source>
        <dbReference type="ARBA" id="ARBA00012533"/>
    </source>
</evidence>
<dbReference type="Gene3D" id="3.40.50.150">
    <property type="entry name" value="Vaccinia Virus protein VP39"/>
    <property type="match status" value="1"/>
</dbReference>
<keyword evidence="5" id="KW-0489">Methyltransferase</keyword>
<reference evidence="11 12" key="1">
    <citation type="submission" date="2024-07" db="EMBL/GenBank/DDBJ databases">
        <title>Section-level genome sequencing and comparative genomics of Aspergillus sections Usti and Cavernicolus.</title>
        <authorList>
            <consortium name="Lawrence Berkeley National Laboratory"/>
            <person name="Nybo J.L."/>
            <person name="Vesth T.C."/>
            <person name="Theobald S."/>
            <person name="Frisvad J.C."/>
            <person name="Larsen T.O."/>
            <person name="Kjaerboelling I."/>
            <person name="Rothschild-Mancinelli K."/>
            <person name="Lyhne E.K."/>
            <person name="Kogle M.E."/>
            <person name="Barry K."/>
            <person name="Clum A."/>
            <person name="Na H."/>
            <person name="Ledsgaard L."/>
            <person name="Lin J."/>
            <person name="Lipzen A."/>
            <person name="Kuo A."/>
            <person name="Riley R."/>
            <person name="Mondo S."/>
            <person name="LaButti K."/>
            <person name="Haridas S."/>
            <person name="Pangalinan J."/>
            <person name="Salamov A.A."/>
            <person name="Simmons B.A."/>
            <person name="Magnuson J.K."/>
            <person name="Chen J."/>
            <person name="Drula E."/>
            <person name="Henrissat B."/>
            <person name="Wiebenga A."/>
            <person name="Lubbers R.J."/>
            <person name="Gomes A.C."/>
            <person name="Makela M.R."/>
            <person name="Stajich J."/>
            <person name="Grigoriev I.V."/>
            <person name="Mortensen U.H."/>
            <person name="De vries R.P."/>
            <person name="Baker S.E."/>
            <person name="Andersen M.R."/>
        </authorList>
    </citation>
    <scope>NUCLEOTIDE SEQUENCE [LARGE SCALE GENOMIC DNA]</scope>
    <source>
        <strain evidence="11 12">CBS 600.67</strain>
    </source>
</reference>
<evidence type="ECO:0000256" key="4">
    <source>
        <dbReference type="ARBA" id="ARBA00022490"/>
    </source>
</evidence>
<keyword evidence="12" id="KW-1185">Reference proteome</keyword>
<comment type="similarity">
    <text evidence="9">Belongs to the methyltransferase superfamily. METTL18 family.</text>
</comment>
<evidence type="ECO:0000256" key="2">
    <source>
        <dbReference type="ARBA" id="ARBA00004496"/>
    </source>
</evidence>
<protein>
    <recommendedName>
        <fullName evidence="3">protein-histidine N-methyltransferase</fullName>
        <ecNumber evidence="3">2.1.1.85</ecNumber>
    </recommendedName>
</protein>
<dbReference type="PANTHER" id="PTHR14614:SF39">
    <property type="entry name" value="HISTIDINE PROTEIN METHYLTRANSFERASE 1 HOMOLOG"/>
    <property type="match status" value="1"/>
</dbReference>
<feature type="region of interest" description="Disordered" evidence="10">
    <location>
        <begin position="177"/>
        <end position="197"/>
    </location>
</feature>
<proteinExistence type="inferred from homology"/>
<evidence type="ECO:0000256" key="10">
    <source>
        <dbReference type="SAM" id="MobiDB-lite"/>
    </source>
</evidence>
<organism evidence="11 12">
    <name type="scientific">Aspergillus cavernicola</name>
    <dbReference type="NCBI Taxonomy" id="176166"/>
    <lineage>
        <taxon>Eukaryota</taxon>
        <taxon>Fungi</taxon>
        <taxon>Dikarya</taxon>
        <taxon>Ascomycota</taxon>
        <taxon>Pezizomycotina</taxon>
        <taxon>Eurotiomycetes</taxon>
        <taxon>Eurotiomycetidae</taxon>
        <taxon>Eurotiales</taxon>
        <taxon>Aspergillaceae</taxon>
        <taxon>Aspergillus</taxon>
        <taxon>Aspergillus subgen. Nidulantes</taxon>
    </lineage>
</organism>
<evidence type="ECO:0000256" key="1">
    <source>
        <dbReference type="ARBA" id="ARBA00004123"/>
    </source>
</evidence>
<dbReference type="EMBL" id="JBFXLS010000043">
    <property type="protein sequence ID" value="KAL2824513.1"/>
    <property type="molecule type" value="Genomic_DNA"/>
</dbReference>
<dbReference type="InterPro" id="IPR019410">
    <property type="entry name" value="Methyltransf_16"/>
</dbReference>
<dbReference type="EC" id="2.1.1.85" evidence="3"/>
<evidence type="ECO:0000256" key="8">
    <source>
        <dbReference type="ARBA" id="ARBA00023242"/>
    </source>
</evidence>
<dbReference type="PANTHER" id="PTHR14614">
    <property type="entry name" value="HEPATOCELLULAR CARCINOMA-ASSOCIATED ANTIGEN"/>
    <property type="match status" value="1"/>
</dbReference>
<feature type="compositionally biased region" description="Basic and acidic residues" evidence="10">
    <location>
        <begin position="240"/>
        <end position="249"/>
    </location>
</feature>
<evidence type="ECO:0000313" key="11">
    <source>
        <dbReference type="EMBL" id="KAL2824513.1"/>
    </source>
</evidence>
<keyword evidence="8" id="KW-0539">Nucleus</keyword>
<evidence type="ECO:0000256" key="6">
    <source>
        <dbReference type="ARBA" id="ARBA00022679"/>
    </source>
</evidence>
<sequence length="401" mass="43607">MTSTFSFGFAGDDIDIDDIDVDDVHEKDTSAAQEGSRESGLPELVAARKHGMDEWLPTLPSQISYNKCIIRPSQGASTESKSNFPLTIARREVFDIRAQLMAEDGAEEENGELIAGLEKGDITPNFYEGGFKTWECSVDLAGLLVAEGVEIGGHVVELGAGTAIPSLALFAQMLARTGTEAQSTSPPTSTSTSTKEMKRTHFTFADYNSAVLRLVTLPNLLLTWNHVTTRRHPTPAFGVQHEDKTDEHHHHQQQQEEEGEEEEFLDITPGLLNSFQRDLAQRGITIDFISGAWSPSFVDLVFSSSIEVASLETLVLASETIYSPASLVAFSETLLALLCRSSVGSRALLAAKKVYFGVGGGVDEFLAVLRRVSDSELRVEERMDVKSEGVGRIVLEIGAGI</sequence>
<keyword evidence="6" id="KW-0808">Transferase</keyword>
<comment type="caution">
    <text evidence="11">The sequence shown here is derived from an EMBL/GenBank/DDBJ whole genome shotgun (WGS) entry which is preliminary data.</text>
</comment>
<gene>
    <name evidence="11" type="ORF">BDW59DRAFT_162401</name>
</gene>
<dbReference type="InterPro" id="IPR029063">
    <property type="entry name" value="SAM-dependent_MTases_sf"/>
</dbReference>
<evidence type="ECO:0000256" key="9">
    <source>
        <dbReference type="ARBA" id="ARBA00038126"/>
    </source>
</evidence>
<name>A0ABR4I9X2_9EURO</name>
<comment type="subcellular location">
    <subcellularLocation>
        <location evidence="2">Cytoplasm</location>
    </subcellularLocation>
    <subcellularLocation>
        <location evidence="1">Nucleus</location>
    </subcellularLocation>
</comment>
<keyword evidence="4" id="KW-0963">Cytoplasm</keyword>
<evidence type="ECO:0000256" key="5">
    <source>
        <dbReference type="ARBA" id="ARBA00022603"/>
    </source>
</evidence>